<dbReference type="EC" id="1.1.1.34" evidence="1"/>
<dbReference type="PROSITE" id="PS50065">
    <property type="entry name" value="HMG_COA_REDUCTASE_4"/>
    <property type="match status" value="1"/>
</dbReference>
<proteinExistence type="predicted"/>
<dbReference type="GO" id="GO:0006696">
    <property type="term" value="P:ergosterol biosynthetic process"/>
    <property type="evidence" value="ECO:0007669"/>
    <property type="project" value="TreeGrafter"/>
</dbReference>
<dbReference type="OrthoDB" id="310654at2759"/>
<dbReference type="GO" id="GO:0015936">
    <property type="term" value="P:coenzyme A metabolic process"/>
    <property type="evidence" value="ECO:0007669"/>
    <property type="project" value="InterPro"/>
</dbReference>
<protein>
    <recommendedName>
        <fullName evidence="1">hydroxymethylglutaryl-CoA reductase (NADPH)</fullName>
        <ecNumber evidence="1">1.1.1.34</ecNumber>
    </recommendedName>
</protein>
<dbReference type="AlphaFoldDB" id="A0A6A4GI96"/>
<evidence type="ECO:0000313" key="3">
    <source>
        <dbReference type="Proteomes" id="UP000799118"/>
    </source>
</evidence>
<dbReference type="SUPFAM" id="SSF56542">
    <property type="entry name" value="Substrate-binding domain of HMG-CoA reductase"/>
    <property type="match status" value="1"/>
</dbReference>
<organism evidence="2 3">
    <name type="scientific">Gymnopus androsaceus JB14</name>
    <dbReference type="NCBI Taxonomy" id="1447944"/>
    <lineage>
        <taxon>Eukaryota</taxon>
        <taxon>Fungi</taxon>
        <taxon>Dikarya</taxon>
        <taxon>Basidiomycota</taxon>
        <taxon>Agaricomycotina</taxon>
        <taxon>Agaricomycetes</taxon>
        <taxon>Agaricomycetidae</taxon>
        <taxon>Agaricales</taxon>
        <taxon>Marasmiineae</taxon>
        <taxon>Omphalotaceae</taxon>
        <taxon>Gymnopus</taxon>
    </lineage>
</organism>
<dbReference type="PANTHER" id="PTHR10572">
    <property type="entry name" value="3-HYDROXY-3-METHYLGLUTARYL-COENZYME A REDUCTASE"/>
    <property type="match status" value="1"/>
</dbReference>
<accession>A0A6A4GI96</accession>
<name>A0A6A4GI96_9AGAR</name>
<evidence type="ECO:0000256" key="1">
    <source>
        <dbReference type="ARBA" id="ARBA00012999"/>
    </source>
</evidence>
<dbReference type="Pfam" id="PF00368">
    <property type="entry name" value="HMG-CoA_red"/>
    <property type="match status" value="1"/>
</dbReference>
<dbReference type="Proteomes" id="UP000799118">
    <property type="component" value="Unassembled WGS sequence"/>
</dbReference>
<keyword evidence="3" id="KW-1185">Reference proteome</keyword>
<dbReference type="GO" id="GO:0005789">
    <property type="term" value="C:endoplasmic reticulum membrane"/>
    <property type="evidence" value="ECO:0007669"/>
    <property type="project" value="TreeGrafter"/>
</dbReference>
<reference evidence="2" key="1">
    <citation type="journal article" date="2019" name="Environ. Microbiol.">
        <title>Fungal ecological strategies reflected in gene transcription - a case study of two litter decomposers.</title>
        <authorList>
            <person name="Barbi F."/>
            <person name="Kohler A."/>
            <person name="Barry K."/>
            <person name="Baskaran P."/>
            <person name="Daum C."/>
            <person name="Fauchery L."/>
            <person name="Ihrmark K."/>
            <person name="Kuo A."/>
            <person name="LaButti K."/>
            <person name="Lipzen A."/>
            <person name="Morin E."/>
            <person name="Grigoriev I.V."/>
            <person name="Henrissat B."/>
            <person name="Lindahl B."/>
            <person name="Martin F."/>
        </authorList>
    </citation>
    <scope>NUCLEOTIDE SEQUENCE</scope>
    <source>
        <strain evidence="2">JB14</strain>
    </source>
</reference>
<dbReference type="InterPro" id="IPR023076">
    <property type="entry name" value="HMG_CoA_Rdtase_CS"/>
</dbReference>
<dbReference type="PANTHER" id="PTHR10572:SF24">
    <property type="entry name" value="3-HYDROXY-3-METHYLGLUTARYL-COENZYME A REDUCTASE"/>
    <property type="match status" value="1"/>
</dbReference>
<evidence type="ECO:0000313" key="2">
    <source>
        <dbReference type="EMBL" id="KAE9385402.1"/>
    </source>
</evidence>
<dbReference type="InterPro" id="IPR009029">
    <property type="entry name" value="HMG_CoA_Rdtase_sub-bd_dom_sf"/>
</dbReference>
<dbReference type="EMBL" id="ML769989">
    <property type="protein sequence ID" value="KAE9385402.1"/>
    <property type="molecule type" value="Genomic_DNA"/>
</dbReference>
<dbReference type="PROSITE" id="PS00318">
    <property type="entry name" value="HMG_COA_REDUCTASE_2"/>
    <property type="match status" value="1"/>
</dbReference>
<dbReference type="Gene3D" id="3.90.770.10">
    <property type="entry name" value="3-hydroxy-3-methylglutaryl-coenzyme A Reductase, Chain A, domain 2"/>
    <property type="match status" value="1"/>
</dbReference>
<gene>
    <name evidence="2" type="ORF">BT96DRAFT_1007071</name>
</gene>
<dbReference type="GO" id="GO:0008299">
    <property type="term" value="P:isoprenoid biosynthetic process"/>
    <property type="evidence" value="ECO:0007669"/>
    <property type="project" value="TreeGrafter"/>
</dbReference>
<dbReference type="PROSITE" id="PS01192">
    <property type="entry name" value="HMG_COA_REDUCTASE_3"/>
    <property type="match status" value="1"/>
</dbReference>
<dbReference type="GO" id="GO:0004420">
    <property type="term" value="F:hydroxymethylglutaryl-CoA reductase (NADPH) activity"/>
    <property type="evidence" value="ECO:0007669"/>
    <property type="project" value="UniProtKB-EC"/>
</dbReference>
<dbReference type="InterPro" id="IPR002202">
    <property type="entry name" value="HMG_CoA_Rdtase"/>
</dbReference>
<dbReference type="GO" id="GO:0005778">
    <property type="term" value="C:peroxisomal membrane"/>
    <property type="evidence" value="ECO:0007669"/>
    <property type="project" value="TreeGrafter"/>
</dbReference>
<sequence length="133" mass="13156">MPSIEVGTVGGGTVLAPQQAILEMLGFKGAHPTHPGQNAQSLARMIAAAVMAGELSLMSALAAGHLVRAHLVHNRSQVGTPAVGTPNPMLGSGSVLGGGLGSGIKKLGQLSAGMTMSLLTPSASTGSLPPYKP</sequence>
<dbReference type="InterPro" id="IPR023074">
    <property type="entry name" value="HMG_CoA_Rdtase_cat_sf"/>
</dbReference>